<accession>A0A8H4IND9</accession>
<dbReference type="Pfam" id="PF12937">
    <property type="entry name" value="F-box-like"/>
    <property type="match status" value="1"/>
</dbReference>
<dbReference type="SUPFAM" id="SSF81383">
    <property type="entry name" value="F-box domain"/>
    <property type="match status" value="1"/>
</dbReference>
<dbReference type="OrthoDB" id="3800738at2759"/>
<dbReference type="InterPro" id="IPR036047">
    <property type="entry name" value="F-box-like_dom_sf"/>
</dbReference>
<evidence type="ECO:0000313" key="2">
    <source>
        <dbReference type="EMBL" id="KAF4304730.1"/>
    </source>
</evidence>
<dbReference type="Proteomes" id="UP000572817">
    <property type="component" value="Unassembled WGS sequence"/>
</dbReference>
<name>A0A8H4IND9_9PEZI</name>
<evidence type="ECO:0000259" key="1">
    <source>
        <dbReference type="Pfam" id="PF12937"/>
    </source>
</evidence>
<gene>
    <name evidence="2" type="ORF">GTA08_BOTSDO07490</name>
</gene>
<proteinExistence type="predicted"/>
<reference evidence="2" key="1">
    <citation type="submission" date="2020-04" db="EMBL/GenBank/DDBJ databases">
        <title>Genome Assembly and Annotation of Botryosphaeria dothidea sdau 11-99, a Latent Pathogen of Apple Fruit Ring Rot in China.</title>
        <authorList>
            <person name="Yu C."/>
            <person name="Diao Y."/>
            <person name="Lu Q."/>
            <person name="Zhao J."/>
            <person name="Cui S."/>
            <person name="Peng C."/>
            <person name="He B."/>
            <person name="Liu H."/>
        </authorList>
    </citation>
    <scope>NUCLEOTIDE SEQUENCE [LARGE SCALE GENOMIC DNA]</scope>
    <source>
        <strain evidence="2">Sdau11-99</strain>
    </source>
</reference>
<dbReference type="EMBL" id="WWBZ02000051">
    <property type="protein sequence ID" value="KAF4304730.1"/>
    <property type="molecule type" value="Genomic_DNA"/>
</dbReference>
<dbReference type="Gene3D" id="1.20.1280.50">
    <property type="match status" value="1"/>
</dbReference>
<protein>
    <recommendedName>
        <fullName evidence="1">F-box domain-containing protein</fullName>
    </recommendedName>
</protein>
<sequence>MASAAEQFFQTTELLELVFLFLDTASLLTAASVCHHWRTVVASSLPIQRALFLQPALNRGPLLALGPPGELPANVCHANELPRPLQPRANDLLIRRLRLGHCEPPDPDYDGGYMPMVSVRWLDGKEGARPSWRRMFLTQPPPRRVEILIDGTDMFQPVKAWVECAHGVTAGMIYDKCHELVSGRPWGKRSMGWFFEL</sequence>
<feature type="domain" description="F-box" evidence="1">
    <location>
        <begin position="12"/>
        <end position="43"/>
    </location>
</feature>
<comment type="caution">
    <text evidence="2">The sequence shown here is derived from an EMBL/GenBank/DDBJ whole genome shotgun (WGS) entry which is preliminary data.</text>
</comment>
<dbReference type="InterPro" id="IPR001810">
    <property type="entry name" value="F-box_dom"/>
</dbReference>
<organism evidence="2 3">
    <name type="scientific">Botryosphaeria dothidea</name>
    <dbReference type="NCBI Taxonomy" id="55169"/>
    <lineage>
        <taxon>Eukaryota</taxon>
        <taxon>Fungi</taxon>
        <taxon>Dikarya</taxon>
        <taxon>Ascomycota</taxon>
        <taxon>Pezizomycotina</taxon>
        <taxon>Dothideomycetes</taxon>
        <taxon>Dothideomycetes incertae sedis</taxon>
        <taxon>Botryosphaeriales</taxon>
        <taxon>Botryosphaeriaceae</taxon>
        <taxon>Botryosphaeria</taxon>
    </lineage>
</organism>
<evidence type="ECO:0000313" key="3">
    <source>
        <dbReference type="Proteomes" id="UP000572817"/>
    </source>
</evidence>
<dbReference type="AlphaFoldDB" id="A0A8H4IND9"/>
<keyword evidence="3" id="KW-1185">Reference proteome</keyword>